<dbReference type="Proteomes" id="UP000479000">
    <property type="component" value="Unassembled WGS sequence"/>
</dbReference>
<sequence length="295" mass="33348">MCKNLQGIQQVQKIQNRFSRTPSNWQKREKGEIATGNFEPNRLKNNIFKHFRKKPLFYVINHTNHLHQSSTPPIINSTNHHLHQSSTTPIINPANHQPRQPSTPPIIISANHQPHQSTSPPIINPTNHQPHQSSTPTIINPDNHHLRQSSTNHQLHQTSTTPIINSTHHQPHQSSSPPIMNSTIRQLRRKKKCVQLFTIVQITIRVHLLVWPTSISVASNLALCKFEDYLEGVVLRKGCEQLCELGIPSPPGTILPSTNTILFCLSLSSQWHHFTGIPIFTRYSRAECAGIGMGI</sequence>
<protein>
    <submittedName>
        <fullName evidence="1">Uncharacterized protein</fullName>
    </submittedName>
</protein>
<dbReference type="EMBL" id="CADCXU010005939">
    <property type="protein sequence ID" value="CAA9997795.1"/>
    <property type="molecule type" value="Genomic_DNA"/>
</dbReference>
<name>A0A6H5G651_9HEMI</name>
<dbReference type="OrthoDB" id="371494at2759"/>
<proteinExistence type="predicted"/>
<keyword evidence="2" id="KW-1185">Reference proteome</keyword>
<accession>A0A6H5G651</accession>
<dbReference type="AlphaFoldDB" id="A0A6H5G651"/>
<evidence type="ECO:0000313" key="2">
    <source>
        <dbReference type="Proteomes" id="UP000479000"/>
    </source>
</evidence>
<reference evidence="1 2" key="1">
    <citation type="submission" date="2020-02" db="EMBL/GenBank/DDBJ databases">
        <authorList>
            <person name="Ferguson B K."/>
        </authorList>
    </citation>
    <scope>NUCLEOTIDE SEQUENCE [LARGE SCALE GENOMIC DNA]</scope>
</reference>
<organism evidence="1 2">
    <name type="scientific">Nesidiocoris tenuis</name>
    <dbReference type="NCBI Taxonomy" id="355587"/>
    <lineage>
        <taxon>Eukaryota</taxon>
        <taxon>Metazoa</taxon>
        <taxon>Ecdysozoa</taxon>
        <taxon>Arthropoda</taxon>
        <taxon>Hexapoda</taxon>
        <taxon>Insecta</taxon>
        <taxon>Pterygota</taxon>
        <taxon>Neoptera</taxon>
        <taxon>Paraneoptera</taxon>
        <taxon>Hemiptera</taxon>
        <taxon>Heteroptera</taxon>
        <taxon>Panheteroptera</taxon>
        <taxon>Cimicomorpha</taxon>
        <taxon>Miridae</taxon>
        <taxon>Dicyphina</taxon>
        <taxon>Nesidiocoris</taxon>
    </lineage>
</organism>
<gene>
    <name evidence="1" type="ORF">NTEN_LOCUS4089</name>
</gene>
<evidence type="ECO:0000313" key="1">
    <source>
        <dbReference type="EMBL" id="CAA9997795.1"/>
    </source>
</evidence>